<feature type="transmembrane region" description="Helical" evidence="1">
    <location>
        <begin position="20"/>
        <end position="39"/>
    </location>
</feature>
<dbReference type="InterPro" id="IPR007047">
    <property type="entry name" value="Flp_Fap"/>
</dbReference>
<reference evidence="3" key="2">
    <citation type="submission" date="2011-03" db="EMBL/GenBank/DDBJ databases">
        <title>The complete genome of Desulfobacca acetoxidans DSM 11109.</title>
        <authorList>
            <consortium name="US DOE Joint Genome Institute (JGI-PGF)"/>
            <person name="Lucas S."/>
            <person name="Copeland A."/>
            <person name="Lapidus A."/>
            <person name="Bruce D."/>
            <person name="Goodwin L."/>
            <person name="Pitluck S."/>
            <person name="Peters L."/>
            <person name="Kyrpides N."/>
            <person name="Mavromatis K."/>
            <person name="Ivanova N."/>
            <person name="Ovchinnikova G."/>
            <person name="Teshima H."/>
            <person name="Detter J.C."/>
            <person name="Han C."/>
            <person name="Land M."/>
            <person name="Hauser L."/>
            <person name="Markowitz V."/>
            <person name="Cheng J.-F."/>
            <person name="Hugenholtz P."/>
            <person name="Woyke T."/>
            <person name="Wu D."/>
            <person name="Spring S."/>
            <person name="Schueler E."/>
            <person name="Brambilla E."/>
            <person name="Klenk H.-P."/>
            <person name="Eisen J.A."/>
        </authorList>
    </citation>
    <scope>NUCLEOTIDE SEQUENCE [LARGE SCALE GENOMIC DNA]</scope>
    <source>
        <strain evidence="3">ATCC 700848 / DSM 11109 / ASRB2</strain>
    </source>
</reference>
<dbReference type="EMBL" id="CP002629">
    <property type="protein sequence ID" value="AEB09917.1"/>
    <property type="molecule type" value="Genomic_DNA"/>
</dbReference>
<gene>
    <name evidence="2" type="ordered locus">Desac_2088</name>
</gene>
<organism evidence="2 3">
    <name type="scientific">Desulfobacca acetoxidans (strain ATCC 700848 / DSM 11109 / ASRB2)</name>
    <dbReference type="NCBI Taxonomy" id="880072"/>
    <lineage>
        <taxon>Bacteria</taxon>
        <taxon>Pseudomonadati</taxon>
        <taxon>Thermodesulfobacteriota</taxon>
        <taxon>Desulfobaccia</taxon>
        <taxon>Desulfobaccales</taxon>
        <taxon>Desulfobaccaceae</taxon>
        <taxon>Desulfobacca</taxon>
    </lineage>
</organism>
<evidence type="ECO:0000313" key="3">
    <source>
        <dbReference type="Proteomes" id="UP000000483"/>
    </source>
</evidence>
<accession>F2NJX3</accession>
<dbReference type="RefSeq" id="WP_013707026.1">
    <property type="nucleotide sequence ID" value="NC_015388.1"/>
</dbReference>
<keyword evidence="3" id="KW-1185">Reference proteome</keyword>
<dbReference type="AlphaFoldDB" id="F2NJX3"/>
<name>F2NJX3_DESAR</name>
<sequence length="60" mass="6149">MKTLIKKFIREEDGASAVEYAVLVGAIGAVLIAGIYAFYGRLNTAIDSAATKIGTNGGAS</sequence>
<keyword evidence="1" id="KW-0812">Transmembrane</keyword>
<keyword evidence="1" id="KW-0472">Membrane</keyword>
<evidence type="ECO:0000256" key="1">
    <source>
        <dbReference type="SAM" id="Phobius"/>
    </source>
</evidence>
<dbReference type="STRING" id="880072.Desac_2088"/>
<dbReference type="KEGG" id="dao:Desac_2088"/>
<keyword evidence="1" id="KW-1133">Transmembrane helix</keyword>
<dbReference type="eggNOG" id="COG3847">
    <property type="taxonomic scope" value="Bacteria"/>
</dbReference>
<evidence type="ECO:0000313" key="2">
    <source>
        <dbReference type="EMBL" id="AEB09917.1"/>
    </source>
</evidence>
<dbReference type="Proteomes" id="UP000000483">
    <property type="component" value="Chromosome"/>
</dbReference>
<dbReference type="HOGENOM" id="CLU_171854_5_2_7"/>
<dbReference type="OrthoDB" id="5525128at2"/>
<reference evidence="2 3" key="1">
    <citation type="journal article" date="2011" name="Stand. Genomic Sci.">
        <title>Complete genome sequence of the acetate-degrading sulfate reducer Desulfobacca acetoxidans type strain (ASRB2).</title>
        <authorList>
            <person name="Goker M."/>
            <person name="Teshima H."/>
            <person name="Lapidus A."/>
            <person name="Nolan M."/>
            <person name="Lucas S."/>
            <person name="Hammon N."/>
            <person name="Deshpande S."/>
            <person name="Cheng J.F."/>
            <person name="Tapia R."/>
            <person name="Han C."/>
            <person name="Goodwin L."/>
            <person name="Pitluck S."/>
            <person name="Huntemann M."/>
            <person name="Liolios K."/>
            <person name="Ivanova N."/>
            <person name="Pagani I."/>
            <person name="Mavromatis K."/>
            <person name="Ovchinikova G."/>
            <person name="Pati A."/>
            <person name="Chen A."/>
            <person name="Palaniappan K."/>
            <person name="Land M."/>
            <person name="Hauser L."/>
            <person name="Brambilla E.M."/>
            <person name="Rohde M."/>
            <person name="Spring S."/>
            <person name="Detter J.C."/>
            <person name="Woyke T."/>
            <person name="Bristow J."/>
            <person name="Eisen J.A."/>
            <person name="Markowitz V."/>
            <person name="Hugenholtz P."/>
            <person name="Kyrpides N.C."/>
            <person name="Klenk H.P."/>
        </authorList>
    </citation>
    <scope>NUCLEOTIDE SEQUENCE [LARGE SCALE GENOMIC DNA]</scope>
    <source>
        <strain evidence="3">ATCC 700848 / DSM 11109 / ASRB2</strain>
    </source>
</reference>
<proteinExistence type="predicted"/>
<protein>
    <submittedName>
        <fullName evidence="2">Flp/Fap pilin component</fullName>
    </submittedName>
</protein>
<dbReference type="Pfam" id="PF04964">
    <property type="entry name" value="Flp_Fap"/>
    <property type="match status" value="1"/>
</dbReference>